<sequence>MIETLDDFAKSIFEDEELFNDLCEFAGAMMKLSDARSEATEKAIKRIYGIEGEQK</sequence>
<accession>A0A0F9V5J6</accession>
<dbReference type="AlphaFoldDB" id="A0A0F9V5J6"/>
<gene>
    <name evidence="1" type="ORF">LCGC14_0448010</name>
</gene>
<dbReference type="EMBL" id="LAZR01000440">
    <property type="protein sequence ID" value="KKN68781.1"/>
    <property type="molecule type" value="Genomic_DNA"/>
</dbReference>
<proteinExistence type="predicted"/>
<name>A0A0F9V5J6_9ZZZZ</name>
<reference evidence="1" key="1">
    <citation type="journal article" date="2015" name="Nature">
        <title>Complex archaea that bridge the gap between prokaryotes and eukaryotes.</title>
        <authorList>
            <person name="Spang A."/>
            <person name="Saw J.H."/>
            <person name="Jorgensen S.L."/>
            <person name="Zaremba-Niedzwiedzka K."/>
            <person name="Martijn J."/>
            <person name="Lind A.E."/>
            <person name="van Eijk R."/>
            <person name="Schleper C."/>
            <person name="Guy L."/>
            <person name="Ettema T.J."/>
        </authorList>
    </citation>
    <scope>NUCLEOTIDE SEQUENCE</scope>
</reference>
<evidence type="ECO:0000313" key="1">
    <source>
        <dbReference type="EMBL" id="KKN68781.1"/>
    </source>
</evidence>
<comment type="caution">
    <text evidence="1">The sequence shown here is derived from an EMBL/GenBank/DDBJ whole genome shotgun (WGS) entry which is preliminary data.</text>
</comment>
<organism evidence="1">
    <name type="scientific">marine sediment metagenome</name>
    <dbReference type="NCBI Taxonomy" id="412755"/>
    <lineage>
        <taxon>unclassified sequences</taxon>
        <taxon>metagenomes</taxon>
        <taxon>ecological metagenomes</taxon>
    </lineage>
</organism>
<protein>
    <submittedName>
        <fullName evidence="1">Uncharacterized protein</fullName>
    </submittedName>
</protein>